<evidence type="ECO:0000313" key="3">
    <source>
        <dbReference type="EMBL" id="KKQ21421.1"/>
    </source>
</evidence>
<dbReference type="EMBL" id="LBSR01000020">
    <property type="protein sequence ID" value="KKQ21421.1"/>
    <property type="molecule type" value="Genomic_DNA"/>
</dbReference>
<feature type="compositionally biased region" description="Basic and acidic residues" evidence="1">
    <location>
        <begin position="201"/>
        <end position="226"/>
    </location>
</feature>
<dbReference type="InterPro" id="IPR043725">
    <property type="entry name" value="DUF5667"/>
</dbReference>
<proteinExistence type="predicted"/>
<dbReference type="Pfam" id="PF18915">
    <property type="entry name" value="DUF5667"/>
    <property type="match status" value="1"/>
</dbReference>
<sequence>MKIIKSIIISFLFIPVLVFAQNQVVLPNAGLTPESSFYFFDKLGEALQEFFTFNPEGKARLQITFAAERIAEIKIILETKGVSAKGLEVAQSRLQANIARAAGIVEDEKSKGKDVSRLAKELDDELEKPKSALADSFKAEKRVLEAKEHELKAKIREARRAGDTAQVEALVKELGEIKAQKELLELKEEEQEEALEQEEEKIEREMDKKEDAEKAIKEAEEEKQEVLDEAAEDGVSVPTEAFEKFDRLLAQAKELFSKENYVGAKQLAKQAEDALEKVEDAIDDLDEAKEEEEELKEEQEERMKEGGEKEAERLEKERERAEEAARRAEEKLREAGND</sequence>
<dbReference type="PATRIC" id="fig|1619010.3.peg.581"/>
<name>A0A0G0IZQ4_9BACT</name>
<feature type="compositionally biased region" description="Acidic residues" evidence="1">
    <location>
        <begin position="283"/>
        <end position="298"/>
    </location>
</feature>
<dbReference type="Proteomes" id="UP000034044">
    <property type="component" value="Unassembled WGS sequence"/>
</dbReference>
<reference evidence="3 4" key="1">
    <citation type="journal article" date="2015" name="Nature">
        <title>rRNA introns, odd ribosomes, and small enigmatic genomes across a large radiation of phyla.</title>
        <authorList>
            <person name="Brown C.T."/>
            <person name="Hug L.A."/>
            <person name="Thomas B.C."/>
            <person name="Sharon I."/>
            <person name="Castelle C.J."/>
            <person name="Singh A."/>
            <person name="Wilkins M.J."/>
            <person name="Williams K.H."/>
            <person name="Banfield J.F."/>
        </authorList>
    </citation>
    <scope>NUCLEOTIDE SEQUENCE [LARGE SCALE GENOMIC DNA]</scope>
</reference>
<evidence type="ECO:0000256" key="1">
    <source>
        <dbReference type="SAM" id="MobiDB-lite"/>
    </source>
</evidence>
<accession>A0A0G0IZQ4</accession>
<gene>
    <name evidence="3" type="ORF">US36_C0020G0004</name>
</gene>
<organism evidence="3 4">
    <name type="scientific">Candidatus Wolfebacteria bacterium GW2011_GWC1_37_10</name>
    <dbReference type="NCBI Taxonomy" id="1619010"/>
    <lineage>
        <taxon>Bacteria</taxon>
        <taxon>Candidatus Wolfeibacteriota</taxon>
    </lineage>
</organism>
<evidence type="ECO:0000313" key="4">
    <source>
        <dbReference type="Proteomes" id="UP000034044"/>
    </source>
</evidence>
<feature type="domain" description="DUF5667" evidence="2">
    <location>
        <begin position="30"/>
        <end position="124"/>
    </location>
</feature>
<feature type="compositionally biased region" description="Acidic residues" evidence="1">
    <location>
        <begin position="188"/>
        <end position="200"/>
    </location>
</feature>
<protein>
    <recommendedName>
        <fullName evidence="2">DUF5667 domain-containing protein</fullName>
    </recommendedName>
</protein>
<feature type="region of interest" description="Disordered" evidence="1">
    <location>
        <begin position="188"/>
        <end position="235"/>
    </location>
</feature>
<feature type="region of interest" description="Disordered" evidence="1">
    <location>
        <begin position="283"/>
        <end position="338"/>
    </location>
</feature>
<comment type="caution">
    <text evidence="3">The sequence shown here is derived from an EMBL/GenBank/DDBJ whole genome shotgun (WGS) entry which is preliminary data.</text>
</comment>
<dbReference type="AlphaFoldDB" id="A0A0G0IZQ4"/>
<evidence type="ECO:0000259" key="2">
    <source>
        <dbReference type="Pfam" id="PF18915"/>
    </source>
</evidence>
<feature type="compositionally biased region" description="Basic and acidic residues" evidence="1">
    <location>
        <begin position="299"/>
        <end position="338"/>
    </location>
</feature>